<reference evidence="1" key="1">
    <citation type="submission" date="2022-04" db="EMBL/GenBank/DDBJ databases">
        <title>A functionally conserved STORR gene fusion in Papaver species that diverged 16.8 million years ago.</title>
        <authorList>
            <person name="Catania T."/>
        </authorList>
    </citation>
    <scope>NUCLEOTIDE SEQUENCE</scope>
    <source>
        <strain evidence="1">S-188037</strain>
    </source>
</reference>
<evidence type="ECO:0000313" key="2">
    <source>
        <dbReference type="Proteomes" id="UP001202328"/>
    </source>
</evidence>
<keyword evidence="2" id="KW-1185">Reference proteome</keyword>
<dbReference type="AlphaFoldDB" id="A0AAD4T8C3"/>
<evidence type="ECO:0000313" key="1">
    <source>
        <dbReference type="EMBL" id="KAI3946689.1"/>
    </source>
</evidence>
<gene>
    <name evidence="1" type="ORF">MKW98_003252</name>
</gene>
<proteinExistence type="predicted"/>
<organism evidence="1 2">
    <name type="scientific">Papaver atlanticum</name>
    <dbReference type="NCBI Taxonomy" id="357466"/>
    <lineage>
        <taxon>Eukaryota</taxon>
        <taxon>Viridiplantae</taxon>
        <taxon>Streptophyta</taxon>
        <taxon>Embryophyta</taxon>
        <taxon>Tracheophyta</taxon>
        <taxon>Spermatophyta</taxon>
        <taxon>Magnoliopsida</taxon>
        <taxon>Ranunculales</taxon>
        <taxon>Papaveraceae</taxon>
        <taxon>Papaveroideae</taxon>
        <taxon>Papaver</taxon>
    </lineage>
</organism>
<name>A0AAD4T8C3_9MAGN</name>
<protein>
    <submittedName>
        <fullName evidence="1">Uncharacterized protein</fullName>
    </submittedName>
</protein>
<dbReference type="Proteomes" id="UP001202328">
    <property type="component" value="Unassembled WGS sequence"/>
</dbReference>
<dbReference type="EMBL" id="JAJJMB010003633">
    <property type="protein sequence ID" value="KAI3946689.1"/>
    <property type="molecule type" value="Genomic_DNA"/>
</dbReference>
<comment type="caution">
    <text evidence="1">The sequence shown here is derived from an EMBL/GenBank/DDBJ whole genome shotgun (WGS) entry which is preliminary data.</text>
</comment>
<accession>A0AAD4T8C3</accession>
<sequence length="159" mass="17926">MKLTGRVFRKLPVYVLLVGENLLTERLPQSAGMFRLYSANATKAILALTQIFVICTTIISLKCELDSVIRNLVSRNHVELLSNRNTGTGALFKLWDVEDTRTTSAAEALAANWRLNLGKAIEEKICPLLCNCFYQACKLKLKLKLKLIRNAIYSQKHQS</sequence>